<comment type="caution">
    <text evidence="3">The sequence shown here is derived from an EMBL/GenBank/DDBJ whole genome shotgun (WGS) entry which is preliminary data.</text>
</comment>
<organism evidence="3 4">
    <name type="scientific">Fundicoccus ignavus</name>
    <dbReference type="NCBI Taxonomy" id="2664442"/>
    <lineage>
        <taxon>Bacteria</taxon>
        <taxon>Bacillati</taxon>
        <taxon>Bacillota</taxon>
        <taxon>Bacilli</taxon>
        <taxon>Lactobacillales</taxon>
        <taxon>Aerococcaceae</taxon>
        <taxon>Fundicoccus</taxon>
    </lineage>
</organism>
<keyword evidence="2" id="KW-1133">Transmembrane helix</keyword>
<feature type="transmembrane region" description="Helical" evidence="2">
    <location>
        <begin position="16"/>
        <end position="40"/>
    </location>
</feature>
<name>A0A6I2GGY5_9LACT</name>
<dbReference type="EMBL" id="WJQS01000007">
    <property type="protein sequence ID" value="MRI85954.1"/>
    <property type="molecule type" value="Genomic_DNA"/>
</dbReference>
<keyword evidence="1" id="KW-0175">Coiled coil</keyword>
<keyword evidence="2" id="KW-0472">Membrane</keyword>
<evidence type="ECO:0000256" key="2">
    <source>
        <dbReference type="SAM" id="Phobius"/>
    </source>
</evidence>
<dbReference type="Proteomes" id="UP000430975">
    <property type="component" value="Unassembled WGS sequence"/>
</dbReference>
<keyword evidence="4" id="KW-1185">Reference proteome</keyword>
<gene>
    <name evidence="3" type="ORF">GIY09_08750</name>
</gene>
<evidence type="ECO:0000256" key="1">
    <source>
        <dbReference type="SAM" id="Coils"/>
    </source>
</evidence>
<evidence type="ECO:0000313" key="3">
    <source>
        <dbReference type="EMBL" id="MRI85954.1"/>
    </source>
</evidence>
<keyword evidence="2" id="KW-0812">Transmembrane</keyword>
<dbReference type="AlphaFoldDB" id="A0A6I2GGY5"/>
<accession>A0A6I2GGY5</accession>
<proteinExistence type="predicted"/>
<dbReference type="RefSeq" id="WP_153863783.1">
    <property type="nucleotide sequence ID" value="NZ_WJQS01000007.1"/>
</dbReference>
<feature type="coiled-coil region" evidence="1">
    <location>
        <begin position="61"/>
        <end position="95"/>
    </location>
</feature>
<sequence>MLGLFAGGMALSVGEWSAWVGVVVAVVTLLSKLVSLIASIQALISRIDRMADDIVEGKAMRESLAENLSFQARRLDNMERMFDEIRQELGELKLSVKEMVHGVF</sequence>
<protein>
    <submittedName>
        <fullName evidence="3">Uncharacterized protein</fullName>
    </submittedName>
</protein>
<evidence type="ECO:0000313" key="4">
    <source>
        <dbReference type="Proteomes" id="UP000430975"/>
    </source>
</evidence>
<reference evidence="3 4" key="1">
    <citation type="submission" date="2019-11" db="EMBL/GenBank/DDBJ databases">
        <title>Characterisation of Fundicoccus ignavus gen. nov. sp. nov., a novel genus of the family Aerococcaceae isolated from bulk tank milk.</title>
        <authorList>
            <person name="Siebert A."/>
            <person name="Huptas C."/>
            <person name="Wenning M."/>
            <person name="Scherer S."/>
            <person name="Doll E.V."/>
        </authorList>
    </citation>
    <scope>NUCLEOTIDE SEQUENCE [LARGE SCALE GENOMIC DNA]</scope>
    <source>
        <strain evidence="3 4">WS4759</strain>
    </source>
</reference>